<keyword evidence="1" id="KW-0472">Membrane</keyword>
<sequence>MSNVKRDIIIGLMFISGIAGFISGEFIFSNVFFASAAIYTNMFLNRRATNG</sequence>
<protein>
    <submittedName>
        <fullName evidence="2">Uncharacterized protein</fullName>
    </submittedName>
</protein>
<dbReference type="RefSeq" id="WP_005374629.1">
    <property type="nucleotide sequence ID" value="NZ_CM001475.1"/>
</dbReference>
<dbReference type="eggNOG" id="ENOG5031M51">
    <property type="taxonomic scope" value="Bacteria"/>
</dbReference>
<organism evidence="2 3">
    <name type="scientific">Methylomicrobium album BG8</name>
    <dbReference type="NCBI Taxonomy" id="686340"/>
    <lineage>
        <taxon>Bacteria</taxon>
        <taxon>Pseudomonadati</taxon>
        <taxon>Pseudomonadota</taxon>
        <taxon>Gammaproteobacteria</taxon>
        <taxon>Methylococcales</taxon>
        <taxon>Methylococcaceae</taxon>
        <taxon>Methylomicrobium</taxon>
    </lineage>
</organism>
<dbReference type="AlphaFoldDB" id="H8GHL4"/>
<feature type="transmembrane region" description="Helical" evidence="1">
    <location>
        <begin position="12"/>
        <end position="39"/>
    </location>
</feature>
<reference evidence="2 3" key="1">
    <citation type="journal article" date="2013" name="Genome Announc.">
        <title>Genome Sequence of the Obligate Gammaproteobacterial Methanotroph Methylomicrobium album Strain BG8.</title>
        <authorList>
            <person name="Kits K.D."/>
            <person name="Kalyuzhnaya M.G."/>
            <person name="Klotz M.G."/>
            <person name="Jetten M.S."/>
            <person name="Op den Camp H.J."/>
            <person name="Vuilleumier S."/>
            <person name="Bringel F."/>
            <person name="Dispirito A.A."/>
            <person name="Murrell J.C."/>
            <person name="Bruce D."/>
            <person name="Cheng J.F."/>
            <person name="Copeland A."/>
            <person name="Goodwin L."/>
            <person name="Hauser L."/>
            <person name="Lajus A."/>
            <person name="Land M.L."/>
            <person name="Lapidus A."/>
            <person name="Lucas S."/>
            <person name="Medigue C."/>
            <person name="Pitluck S."/>
            <person name="Woyke T."/>
            <person name="Zeytun A."/>
            <person name="Stein L.Y."/>
        </authorList>
    </citation>
    <scope>NUCLEOTIDE SEQUENCE [LARGE SCALE GENOMIC DNA]</scope>
    <source>
        <strain evidence="2 3">BG8</strain>
    </source>
</reference>
<dbReference type="HOGENOM" id="CLU_212702_1_0_6"/>
<dbReference type="EMBL" id="CM001475">
    <property type="protein sequence ID" value="EIC31332.1"/>
    <property type="molecule type" value="Genomic_DNA"/>
</dbReference>
<evidence type="ECO:0000256" key="1">
    <source>
        <dbReference type="SAM" id="Phobius"/>
    </source>
</evidence>
<keyword evidence="1" id="KW-0812">Transmembrane</keyword>
<accession>H8GHL4</accession>
<gene>
    <name evidence="2" type="ORF">Metal_3685</name>
</gene>
<keyword evidence="3" id="KW-1185">Reference proteome</keyword>
<dbReference type="Proteomes" id="UP000005090">
    <property type="component" value="Chromosome"/>
</dbReference>
<evidence type="ECO:0000313" key="3">
    <source>
        <dbReference type="Proteomes" id="UP000005090"/>
    </source>
</evidence>
<proteinExistence type="predicted"/>
<keyword evidence="1" id="KW-1133">Transmembrane helix</keyword>
<name>H8GHL4_METAL</name>
<evidence type="ECO:0000313" key="2">
    <source>
        <dbReference type="EMBL" id="EIC31332.1"/>
    </source>
</evidence>